<keyword evidence="3" id="KW-1185">Reference proteome</keyword>
<reference evidence="2" key="1">
    <citation type="submission" date="2021-08" db="EMBL/GenBank/DDBJ databases">
        <title>WGS assembly of Ceratopteris richardii.</title>
        <authorList>
            <person name="Marchant D.B."/>
            <person name="Chen G."/>
            <person name="Jenkins J."/>
            <person name="Shu S."/>
            <person name="Leebens-Mack J."/>
            <person name="Grimwood J."/>
            <person name="Schmutz J."/>
            <person name="Soltis P."/>
            <person name="Soltis D."/>
            <person name="Chen Z.-H."/>
        </authorList>
    </citation>
    <scope>NUCLEOTIDE SEQUENCE</scope>
    <source>
        <strain evidence="2">Whitten #5841</strain>
        <tissue evidence="2">Leaf</tissue>
    </source>
</reference>
<evidence type="ECO:0000256" key="1">
    <source>
        <dbReference type="SAM" id="MobiDB-lite"/>
    </source>
</evidence>
<sequence length="80" mass="8360">MKMAVPLLVVTSVVVCIAAVLVAAFLIDPPTTTSSSAAVAFSSFAAFCRATGHHLSALMGQMQPFNGHSPSPKENQQLQM</sequence>
<gene>
    <name evidence="2" type="ORF">KP509_07G004200</name>
</gene>
<comment type="caution">
    <text evidence="2">The sequence shown here is derived from an EMBL/GenBank/DDBJ whole genome shotgun (WGS) entry which is preliminary data.</text>
</comment>
<feature type="compositionally biased region" description="Polar residues" evidence="1">
    <location>
        <begin position="63"/>
        <end position="80"/>
    </location>
</feature>
<protein>
    <submittedName>
        <fullName evidence="2">Uncharacterized protein</fullName>
    </submittedName>
</protein>
<dbReference type="Proteomes" id="UP000825935">
    <property type="component" value="Chromosome 7"/>
</dbReference>
<accession>A0A8T2UBK4</accession>
<evidence type="ECO:0000313" key="3">
    <source>
        <dbReference type="Proteomes" id="UP000825935"/>
    </source>
</evidence>
<dbReference type="EMBL" id="CM035412">
    <property type="protein sequence ID" value="KAH7432008.1"/>
    <property type="molecule type" value="Genomic_DNA"/>
</dbReference>
<organism evidence="2 3">
    <name type="scientific">Ceratopteris richardii</name>
    <name type="common">Triangle waterfern</name>
    <dbReference type="NCBI Taxonomy" id="49495"/>
    <lineage>
        <taxon>Eukaryota</taxon>
        <taxon>Viridiplantae</taxon>
        <taxon>Streptophyta</taxon>
        <taxon>Embryophyta</taxon>
        <taxon>Tracheophyta</taxon>
        <taxon>Polypodiopsida</taxon>
        <taxon>Polypodiidae</taxon>
        <taxon>Polypodiales</taxon>
        <taxon>Pteridineae</taxon>
        <taxon>Pteridaceae</taxon>
        <taxon>Parkerioideae</taxon>
        <taxon>Ceratopteris</taxon>
    </lineage>
</organism>
<dbReference type="AlphaFoldDB" id="A0A8T2UBK4"/>
<feature type="region of interest" description="Disordered" evidence="1">
    <location>
        <begin position="61"/>
        <end position="80"/>
    </location>
</feature>
<evidence type="ECO:0000313" key="2">
    <source>
        <dbReference type="EMBL" id="KAH7432008.1"/>
    </source>
</evidence>
<proteinExistence type="predicted"/>
<name>A0A8T2UBK4_CERRI</name>